<keyword evidence="4 8" id="KW-0949">S-adenosyl-L-methionine</keyword>
<feature type="domain" description="MTTase N-terminal" evidence="10">
    <location>
        <begin position="14"/>
        <end position="130"/>
    </location>
</feature>
<dbReference type="Gene3D" id="3.80.30.20">
    <property type="entry name" value="tm_1862 like domain"/>
    <property type="match status" value="1"/>
</dbReference>
<feature type="binding site" evidence="8">
    <location>
        <position position="173"/>
    </location>
    <ligand>
        <name>[4Fe-4S] cluster</name>
        <dbReference type="ChEBI" id="CHEBI:49883"/>
        <label>2</label>
        <note>4Fe-4S-S-AdoMet</note>
    </ligand>
</feature>
<evidence type="ECO:0000256" key="6">
    <source>
        <dbReference type="ARBA" id="ARBA00023004"/>
    </source>
</evidence>
<dbReference type="SFLD" id="SFLDF00274">
    <property type="entry name" value="ribosomal_protein_S12_methylth"/>
    <property type="match status" value="1"/>
</dbReference>
<dbReference type="Gene3D" id="2.40.50.140">
    <property type="entry name" value="Nucleic acid-binding proteins"/>
    <property type="match status" value="1"/>
</dbReference>
<dbReference type="CDD" id="cd01335">
    <property type="entry name" value="Radical_SAM"/>
    <property type="match status" value="1"/>
</dbReference>
<evidence type="ECO:0000256" key="1">
    <source>
        <dbReference type="ARBA" id="ARBA00022485"/>
    </source>
</evidence>
<dbReference type="GO" id="GO:0005840">
    <property type="term" value="C:ribosome"/>
    <property type="evidence" value="ECO:0007669"/>
    <property type="project" value="UniProtKB-KW"/>
</dbReference>
<dbReference type="PROSITE" id="PS51449">
    <property type="entry name" value="MTTASE_N"/>
    <property type="match status" value="1"/>
</dbReference>
<dbReference type="SFLD" id="SFLDG01082">
    <property type="entry name" value="B12-binding_domain_containing"/>
    <property type="match status" value="1"/>
</dbReference>
<comment type="subcellular location">
    <subcellularLocation>
        <location evidence="8">Cytoplasm</location>
    </subcellularLocation>
</comment>
<organism evidence="12 13">
    <name type="scientific">Pseudoflavonifractor hominis</name>
    <dbReference type="NCBI Taxonomy" id="2763059"/>
    <lineage>
        <taxon>Bacteria</taxon>
        <taxon>Bacillati</taxon>
        <taxon>Bacillota</taxon>
        <taxon>Clostridia</taxon>
        <taxon>Eubacteriales</taxon>
        <taxon>Oscillospiraceae</taxon>
        <taxon>Pseudoflavonifractor</taxon>
    </lineage>
</organism>
<feature type="domain" description="Radical SAM core" evidence="11">
    <location>
        <begin position="152"/>
        <end position="381"/>
    </location>
</feature>
<evidence type="ECO:0000256" key="3">
    <source>
        <dbReference type="ARBA" id="ARBA00022679"/>
    </source>
</evidence>
<dbReference type="InterPro" id="IPR007197">
    <property type="entry name" value="rSAM"/>
</dbReference>
<dbReference type="PROSITE" id="PS50926">
    <property type="entry name" value="TRAM"/>
    <property type="match status" value="1"/>
</dbReference>
<feature type="binding site" evidence="8">
    <location>
        <position position="170"/>
    </location>
    <ligand>
        <name>[4Fe-4S] cluster</name>
        <dbReference type="ChEBI" id="CHEBI:49883"/>
        <label>2</label>
        <note>4Fe-4S-S-AdoMet</note>
    </ligand>
</feature>
<dbReference type="InterPro" id="IPR006638">
    <property type="entry name" value="Elp3/MiaA/NifB-like_rSAM"/>
</dbReference>
<dbReference type="EC" id="2.8.4.4" evidence="8"/>
<dbReference type="PANTHER" id="PTHR43837">
    <property type="entry name" value="RIBOSOMAL PROTEIN S12 METHYLTHIOTRANSFERASE RIMO"/>
    <property type="match status" value="1"/>
</dbReference>
<sequence length="452" mass="50656">MTLWNWGGISLKQYKVAFVSLGCAKNLVNTEQMMALCREAGYEITGEPAGADVAVLNTCGFIESAKSEAIDNILELARLKDEGKLKKLLVAGCLTQRYREEIKEELPEVDGMLGTGSYTDVVSAVEELMAGEHPEHFGDIHRTYEDGERIVTTAPYTAFLKIAEGCSNGCAFCIIPKLRGRYRSRTMESLLHEAEELAERGVKELIVIAQDITRYGLDLEDGSNLSKLLKELCKLPFRWIRLHYLYPEAVTDELIETIASERKILHYLDIPIQHCNDAILSAMRRRTTKAELIALFDKLRAAMPDVVIRTSLICGLPGETDEAFEELCDFLREQKLQRAGVFQYSREEGTLAARMEDQVDDDVARRRVELVVDLQSRVMDEWNESRLGETVEVLCEGFDTQEGCYVGRTWADSPEIDGRVLFTAGGVIPAGEFVYVRLTGVSDGDLTGEIEE</sequence>
<dbReference type="Gene3D" id="3.40.50.12160">
    <property type="entry name" value="Methylthiotransferase, N-terminal domain"/>
    <property type="match status" value="1"/>
</dbReference>
<evidence type="ECO:0000259" key="11">
    <source>
        <dbReference type="PROSITE" id="PS51918"/>
    </source>
</evidence>
<dbReference type="InterPro" id="IPR005840">
    <property type="entry name" value="Ribosomal_uS12_MeSTrfase_RimO"/>
</dbReference>
<dbReference type="SFLD" id="SFLDS00029">
    <property type="entry name" value="Radical_SAM"/>
    <property type="match status" value="1"/>
</dbReference>
<dbReference type="InterPro" id="IPR020612">
    <property type="entry name" value="Methylthiotransferase_CS"/>
</dbReference>
<dbReference type="Proteomes" id="UP000660021">
    <property type="component" value="Unassembled WGS sequence"/>
</dbReference>
<dbReference type="SUPFAM" id="SSF102114">
    <property type="entry name" value="Radical SAM enzymes"/>
    <property type="match status" value="1"/>
</dbReference>
<dbReference type="NCBIfam" id="TIGR00089">
    <property type="entry name" value="MiaB/RimO family radical SAM methylthiotransferase"/>
    <property type="match status" value="1"/>
</dbReference>
<dbReference type="InterPro" id="IPR002792">
    <property type="entry name" value="TRAM_dom"/>
</dbReference>
<evidence type="ECO:0000259" key="9">
    <source>
        <dbReference type="PROSITE" id="PS50926"/>
    </source>
</evidence>
<dbReference type="InterPro" id="IPR013848">
    <property type="entry name" value="Methylthiotransferase_N"/>
</dbReference>
<evidence type="ECO:0000256" key="7">
    <source>
        <dbReference type="ARBA" id="ARBA00023014"/>
    </source>
</evidence>
<evidence type="ECO:0000256" key="5">
    <source>
        <dbReference type="ARBA" id="ARBA00022723"/>
    </source>
</evidence>
<dbReference type="EMBL" id="JACOPR010000003">
    <property type="protein sequence ID" value="MBC5730304.1"/>
    <property type="molecule type" value="Genomic_DNA"/>
</dbReference>
<dbReference type="HAMAP" id="MF_01865">
    <property type="entry name" value="MTTase_RimO"/>
    <property type="match status" value="1"/>
</dbReference>
<name>A0ABR7HS10_9FIRM</name>
<dbReference type="Pfam" id="PF00919">
    <property type="entry name" value="UPF0004"/>
    <property type="match status" value="1"/>
</dbReference>
<keyword evidence="12" id="KW-0689">Ribosomal protein</keyword>
<evidence type="ECO:0000256" key="2">
    <source>
        <dbReference type="ARBA" id="ARBA00022490"/>
    </source>
</evidence>
<comment type="catalytic activity">
    <reaction evidence="8">
        <text>L-aspartate(89)-[ribosomal protein uS12]-hydrogen + (sulfur carrier)-SH + AH2 + 2 S-adenosyl-L-methionine = 3-methylsulfanyl-L-aspartate(89)-[ribosomal protein uS12]-hydrogen + (sulfur carrier)-H + 5'-deoxyadenosine + L-methionine + A + S-adenosyl-L-homocysteine + 2 H(+)</text>
        <dbReference type="Rhea" id="RHEA:37087"/>
        <dbReference type="Rhea" id="RHEA-COMP:10460"/>
        <dbReference type="Rhea" id="RHEA-COMP:10461"/>
        <dbReference type="Rhea" id="RHEA-COMP:14737"/>
        <dbReference type="Rhea" id="RHEA-COMP:14739"/>
        <dbReference type="ChEBI" id="CHEBI:13193"/>
        <dbReference type="ChEBI" id="CHEBI:15378"/>
        <dbReference type="ChEBI" id="CHEBI:17319"/>
        <dbReference type="ChEBI" id="CHEBI:17499"/>
        <dbReference type="ChEBI" id="CHEBI:29917"/>
        <dbReference type="ChEBI" id="CHEBI:29961"/>
        <dbReference type="ChEBI" id="CHEBI:57844"/>
        <dbReference type="ChEBI" id="CHEBI:57856"/>
        <dbReference type="ChEBI" id="CHEBI:59789"/>
        <dbReference type="ChEBI" id="CHEBI:64428"/>
        <dbReference type="ChEBI" id="CHEBI:73599"/>
        <dbReference type="EC" id="2.8.4.4"/>
    </reaction>
</comment>
<dbReference type="SMART" id="SM00729">
    <property type="entry name" value="Elp3"/>
    <property type="match status" value="1"/>
</dbReference>
<keyword evidence="1 8" id="KW-0004">4Fe-4S</keyword>
<comment type="caution">
    <text evidence="12">The sequence shown here is derived from an EMBL/GenBank/DDBJ whole genome shotgun (WGS) entry which is preliminary data.</text>
</comment>
<keyword evidence="13" id="KW-1185">Reference proteome</keyword>
<comment type="cofactor">
    <cofactor evidence="8">
        <name>[4Fe-4S] cluster</name>
        <dbReference type="ChEBI" id="CHEBI:49883"/>
    </cofactor>
    <text evidence="8">Binds 2 [4Fe-4S] clusters. One cluster is coordinated with 3 cysteines and an exchangeable S-adenosyl-L-methionine.</text>
</comment>
<keyword evidence="5 8" id="KW-0479">Metal-binding</keyword>
<feature type="binding site" evidence="8">
    <location>
        <position position="166"/>
    </location>
    <ligand>
        <name>[4Fe-4S] cluster</name>
        <dbReference type="ChEBI" id="CHEBI:49883"/>
        <label>2</label>
        <note>4Fe-4S-S-AdoMet</note>
    </ligand>
</feature>
<dbReference type="SFLD" id="SFLDG01061">
    <property type="entry name" value="methylthiotransferase"/>
    <property type="match status" value="1"/>
</dbReference>
<keyword evidence="6 8" id="KW-0408">Iron</keyword>
<dbReference type="InterPro" id="IPR023404">
    <property type="entry name" value="rSAM_horseshoe"/>
</dbReference>
<keyword evidence="3 8" id="KW-0808">Transferase</keyword>
<reference evidence="12 13" key="1">
    <citation type="submission" date="2020-08" db="EMBL/GenBank/DDBJ databases">
        <title>Genome public.</title>
        <authorList>
            <person name="Liu C."/>
            <person name="Sun Q."/>
        </authorList>
    </citation>
    <scope>NUCLEOTIDE SEQUENCE [LARGE SCALE GENOMIC DNA]</scope>
    <source>
        <strain evidence="12 13">New-38</strain>
    </source>
</reference>
<dbReference type="PANTHER" id="PTHR43837:SF1">
    <property type="entry name" value="RIBOSOMAL PROTEIN US12 METHYLTHIOTRANSFERASE RIMO"/>
    <property type="match status" value="1"/>
</dbReference>
<dbReference type="GO" id="GO:0103039">
    <property type="term" value="F:protein methylthiotransferase activity"/>
    <property type="evidence" value="ECO:0007669"/>
    <property type="project" value="UniProtKB-EC"/>
</dbReference>
<comment type="similarity">
    <text evidence="8">Belongs to the methylthiotransferase family. RimO subfamily.</text>
</comment>
<dbReference type="PROSITE" id="PS01278">
    <property type="entry name" value="MTTASE_RADICAL"/>
    <property type="match status" value="1"/>
</dbReference>
<feature type="binding site" evidence="8">
    <location>
        <position position="93"/>
    </location>
    <ligand>
        <name>[4Fe-4S] cluster</name>
        <dbReference type="ChEBI" id="CHEBI:49883"/>
        <label>1</label>
    </ligand>
</feature>
<feature type="binding site" evidence="8">
    <location>
        <position position="23"/>
    </location>
    <ligand>
        <name>[4Fe-4S] cluster</name>
        <dbReference type="ChEBI" id="CHEBI:49883"/>
        <label>1</label>
    </ligand>
</feature>
<evidence type="ECO:0000313" key="12">
    <source>
        <dbReference type="EMBL" id="MBC5730304.1"/>
    </source>
</evidence>
<keyword evidence="12" id="KW-0687">Ribonucleoprotein</keyword>
<keyword evidence="7 8" id="KW-0411">Iron-sulfur</keyword>
<dbReference type="NCBIfam" id="TIGR01125">
    <property type="entry name" value="30S ribosomal protein S12 methylthiotransferase RimO"/>
    <property type="match status" value="1"/>
</dbReference>
<feature type="binding site" evidence="8">
    <location>
        <position position="59"/>
    </location>
    <ligand>
        <name>[4Fe-4S] cluster</name>
        <dbReference type="ChEBI" id="CHEBI:49883"/>
        <label>1</label>
    </ligand>
</feature>
<evidence type="ECO:0000256" key="4">
    <source>
        <dbReference type="ARBA" id="ARBA00022691"/>
    </source>
</evidence>
<dbReference type="InterPro" id="IPR058240">
    <property type="entry name" value="rSAM_sf"/>
</dbReference>
<gene>
    <name evidence="8 12" type="primary">rimO</name>
    <name evidence="12" type="ORF">H8S34_05580</name>
</gene>
<proteinExistence type="inferred from homology"/>
<comment type="function">
    <text evidence="8">Catalyzes the methylthiolation of an aspartic acid residue of ribosomal protein uS12.</text>
</comment>
<dbReference type="InterPro" id="IPR005839">
    <property type="entry name" value="Methylthiotransferase"/>
</dbReference>
<dbReference type="InterPro" id="IPR012340">
    <property type="entry name" value="NA-bd_OB-fold"/>
</dbReference>
<dbReference type="Pfam" id="PF04055">
    <property type="entry name" value="Radical_SAM"/>
    <property type="match status" value="1"/>
</dbReference>
<evidence type="ECO:0000313" key="13">
    <source>
        <dbReference type="Proteomes" id="UP000660021"/>
    </source>
</evidence>
<feature type="domain" description="TRAM" evidence="9">
    <location>
        <begin position="384"/>
        <end position="452"/>
    </location>
</feature>
<accession>A0ABR7HS10</accession>
<evidence type="ECO:0000259" key="10">
    <source>
        <dbReference type="PROSITE" id="PS51449"/>
    </source>
</evidence>
<dbReference type="PROSITE" id="PS51918">
    <property type="entry name" value="RADICAL_SAM"/>
    <property type="match status" value="1"/>
</dbReference>
<dbReference type="Pfam" id="PF18693">
    <property type="entry name" value="TRAM_2"/>
    <property type="match status" value="1"/>
</dbReference>
<evidence type="ECO:0000256" key="8">
    <source>
        <dbReference type="HAMAP-Rule" id="MF_01865"/>
    </source>
</evidence>
<dbReference type="InterPro" id="IPR038135">
    <property type="entry name" value="Methylthiotransferase_N_sf"/>
</dbReference>
<keyword evidence="2 8" id="KW-0963">Cytoplasm</keyword>
<protein>
    <recommendedName>
        <fullName evidence="8">Ribosomal protein uS12 methylthiotransferase RimO</fullName>
        <shortName evidence="8">uS12 MTTase</shortName>
        <shortName evidence="8">uS12 methylthiotransferase</shortName>
        <ecNumber evidence="8">2.8.4.4</ecNumber>
    </recommendedName>
    <alternativeName>
        <fullName evidence="8">Ribosomal protein uS12 (aspartate-C(3))-methylthiotransferase</fullName>
    </alternativeName>
    <alternativeName>
        <fullName evidence="8">Ribosome maturation factor RimO</fullName>
    </alternativeName>
</protein>